<comment type="caution">
    <text evidence="2">The sequence shown here is derived from an EMBL/GenBank/DDBJ whole genome shotgun (WGS) entry which is preliminary data.</text>
</comment>
<dbReference type="AlphaFoldDB" id="A0A9N7YF55"/>
<protein>
    <submittedName>
        <fullName evidence="2">Uncharacterized protein</fullName>
    </submittedName>
</protein>
<sequence length="301" mass="32079">MSSTVKRGTEDPLSDQSWRREDREKECAYWQPAIPSPRTMGVLHQNSTLLQPGFLPVFCPCDSSLPLSKGDSSGLLTPNGEWGTRPAQLSTQGAGEEALLRSCSLKTGHVFPKGSAWCRPKKEIFPALSRGHVVKGSGSDRPSAVVSYLASLCAGGFPAAETVSRLGMGNRPLGSVSLTVWERSAACGTGGQEETKARLPSSERTYRDSQWKSVITPHQVITGFGVSRTYKVTPVKPILIPDIGTIGSEACRSLARFDGQFAASPSLSFTTQCCRPSQGMRGTCEGDAAVGLALLSVLETS</sequence>
<reference evidence="2" key="1">
    <citation type="submission" date="2020-03" db="EMBL/GenBank/DDBJ databases">
        <authorList>
            <person name="Weist P."/>
        </authorList>
    </citation>
    <scope>NUCLEOTIDE SEQUENCE</scope>
</reference>
<name>A0A9N7YF55_PLEPL</name>
<evidence type="ECO:0000256" key="1">
    <source>
        <dbReference type="SAM" id="MobiDB-lite"/>
    </source>
</evidence>
<keyword evidence="3" id="KW-1185">Reference proteome</keyword>
<evidence type="ECO:0000313" key="2">
    <source>
        <dbReference type="EMBL" id="CAB1423438.1"/>
    </source>
</evidence>
<gene>
    <name evidence="2" type="ORF">PLEPLA_LOCUS11358</name>
</gene>
<proteinExistence type="predicted"/>
<organism evidence="2 3">
    <name type="scientific">Pleuronectes platessa</name>
    <name type="common">European plaice</name>
    <dbReference type="NCBI Taxonomy" id="8262"/>
    <lineage>
        <taxon>Eukaryota</taxon>
        <taxon>Metazoa</taxon>
        <taxon>Chordata</taxon>
        <taxon>Craniata</taxon>
        <taxon>Vertebrata</taxon>
        <taxon>Euteleostomi</taxon>
        <taxon>Actinopterygii</taxon>
        <taxon>Neopterygii</taxon>
        <taxon>Teleostei</taxon>
        <taxon>Neoteleostei</taxon>
        <taxon>Acanthomorphata</taxon>
        <taxon>Carangaria</taxon>
        <taxon>Pleuronectiformes</taxon>
        <taxon>Pleuronectoidei</taxon>
        <taxon>Pleuronectidae</taxon>
        <taxon>Pleuronectes</taxon>
    </lineage>
</organism>
<accession>A0A9N7YF55</accession>
<evidence type="ECO:0000313" key="3">
    <source>
        <dbReference type="Proteomes" id="UP001153269"/>
    </source>
</evidence>
<dbReference type="EMBL" id="CADEAL010000657">
    <property type="protein sequence ID" value="CAB1423438.1"/>
    <property type="molecule type" value="Genomic_DNA"/>
</dbReference>
<dbReference type="Proteomes" id="UP001153269">
    <property type="component" value="Unassembled WGS sequence"/>
</dbReference>
<feature type="region of interest" description="Disordered" evidence="1">
    <location>
        <begin position="1"/>
        <end position="21"/>
    </location>
</feature>